<dbReference type="FunFam" id="2.40.440.10:FF:000002">
    <property type="entry name" value="L,D-transpeptidase ErfK/SrfK"/>
    <property type="match status" value="1"/>
</dbReference>
<keyword evidence="7 9" id="KW-0573">Peptidoglycan synthesis</keyword>
<evidence type="ECO:0000256" key="9">
    <source>
        <dbReference type="PROSITE-ProRule" id="PRU01373"/>
    </source>
</evidence>
<sequence length="177" mass="19954">MYGPMPQERFPVPAVDLSQVPERFWRREVDYYAGYPVGSLVVDTNEFYLYLVQPNSTAIRYGVGLGRAGFSWSGNGYIEWKQAWPTWTPPASMIARQPELARWSAENGGMPPGLDNPLGARALYIFQNGKDTLYRIHGSPEYWSIGRAVSSGCVRLMNQDIVDLYNRVPVGSKLMVI</sequence>
<dbReference type="InterPro" id="IPR005490">
    <property type="entry name" value="LD_TPept_cat_dom"/>
</dbReference>
<dbReference type="GO" id="GO:0008360">
    <property type="term" value="P:regulation of cell shape"/>
    <property type="evidence" value="ECO:0007669"/>
    <property type="project" value="UniProtKB-UniRule"/>
</dbReference>
<dbReference type="Proteomes" id="UP001196509">
    <property type="component" value="Unassembled WGS sequence"/>
</dbReference>
<evidence type="ECO:0000256" key="3">
    <source>
        <dbReference type="ARBA" id="ARBA00022676"/>
    </source>
</evidence>
<dbReference type="GO" id="GO:0018104">
    <property type="term" value="P:peptidoglycan-protein cross-linking"/>
    <property type="evidence" value="ECO:0007669"/>
    <property type="project" value="TreeGrafter"/>
</dbReference>
<name>A0AAE2ZLB1_9HYPH</name>
<evidence type="ECO:0000256" key="7">
    <source>
        <dbReference type="ARBA" id="ARBA00022984"/>
    </source>
</evidence>
<proteinExistence type="inferred from homology"/>
<dbReference type="Pfam" id="PF03734">
    <property type="entry name" value="YkuD"/>
    <property type="match status" value="1"/>
</dbReference>
<keyword evidence="5" id="KW-0378">Hydrolase</keyword>
<dbReference type="Gene3D" id="2.40.440.10">
    <property type="entry name" value="L,D-transpeptidase catalytic domain-like"/>
    <property type="match status" value="1"/>
</dbReference>
<keyword evidence="8 9" id="KW-0961">Cell wall biogenesis/degradation</keyword>
<evidence type="ECO:0000259" key="10">
    <source>
        <dbReference type="PROSITE" id="PS52029"/>
    </source>
</evidence>
<evidence type="ECO:0000313" key="11">
    <source>
        <dbReference type="EMBL" id="MBW8636750.1"/>
    </source>
</evidence>
<dbReference type="EMBL" id="JAICBX010000001">
    <property type="protein sequence ID" value="MBW8636750.1"/>
    <property type="molecule type" value="Genomic_DNA"/>
</dbReference>
<dbReference type="GO" id="GO:0071555">
    <property type="term" value="P:cell wall organization"/>
    <property type="evidence" value="ECO:0007669"/>
    <property type="project" value="UniProtKB-UniRule"/>
</dbReference>
<evidence type="ECO:0000256" key="2">
    <source>
        <dbReference type="ARBA" id="ARBA00005992"/>
    </source>
</evidence>
<accession>A0AAE2ZLB1</accession>
<evidence type="ECO:0000313" key="12">
    <source>
        <dbReference type="Proteomes" id="UP001196509"/>
    </source>
</evidence>
<keyword evidence="12" id="KW-1185">Reference proteome</keyword>
<evidence type="ECO:0000256" key="8">
    <source>
        <dbReference type="ARBA" id="ARBA00023316"/>
    </source>
</evidence>
<feature type="active site" description="Nucleophile" evidence="9">
    <location>
        <position position="153"/>
    </location>
</feature>
<dbReference type="CDD" id="cd16913">
    <property type="entry name" value="YkuD_like"/>
    <property type="match status" value="1"/>
</dbReference>
<comment type="pathway">
    <text evidence="1 9">Cell wall biogenesis; peptidoglycan biosynthesis.</text>
</comment>
<dbReference type="GO" id="GO:0005576">
    <property type="term" value="C:extracellular region"/>
    <property type="evidence" value="ECO:0007669"/>
    <property type="project" value="TreeGrafter"/>
</dbReference>
<dbReference type="PANTHER" id="PTHR30582">
    <property type="entry name" value="L,D-TRANSPEPTIDASE"/>
    <property type="match status" value="1"/>
</dbReference>
<organism evidence="11 12">
    <name type="scientific">Flavimaribacter sediminis</name>
    <dbReference type="NCBI Taxonomy" id="2865987"/>
    <lineage>
        <taxon>Bacteria</taxon>
        <taxon>Pseudomonadati</taxon>
        <taxon>Pseudomonadota</taxon>
        <taxon>Alphaproteobacteria</taxon>
        <taxon>Hyphomicrobiales</taxon>
        <taxon>Rhizobiaceae</taxon>
        <taxon>Flavimaribacter</taxon>
    </lineage>
</organism>
<dbReference type="GO" id="GO:0016757">
    <property type="term" value="F:glycosyltransferase activity"/>
    <property type="evidence" value="ECO:0007669"/>
    <property type="project" value="UniProtKB-KW"/>
</dbReference>
<gene>
    <name evidence="11" type="ORF">K1W69_06095</name>
</gene>
<dbReference type="AlphaFoldDB" id="A0AAE2ZLB1"/>
<feature type="active site" description="Proton donor/acceptor" evidence="9">
    <location>
        <position position="137"/>
    </location>
</feature>
<keyword evidence="4" id="KW-0808">Transferase</keyword>
<keyword evidence="3" id="KW-0328">Glycosyltransferase</keyword>
<evidence type="ECO:0000256" key="1">
    <source>
        <dbReference type="ARBA" id="ARBA00004752"/>
    </source>
</evidence>
<evidence type="ECO:0000256" key="4">
    <source>
        <dbReference type="ARBA" id="ARBA00022679"/>
    </source>
</evidence>
<evidence type="ECO:0000256" key="6">
    <source>
        <dbReference type="ARBA" id="ARBA00022960"/>
    </source>
</evidence>
<comment type="similarity">
    <text evidence="2">Belongs to the YkuD family.</text>
</comment>
<keyword evidence="6 9" id="KW-0133">Cell shape</keyword>
<dbReference type="PANTHER" id="PTHR30582:SF24">
    <property type="entry name" value="L,D-TRANSPEPTIDASE ERFK_SRFK-RELATED"/>
    <property type="match status" value="1"/>
</dbReference>
<dbReference type="SUPFAM" id="SSF141523">
    <property type="entry name" value="L,D-transpeptidase catalytic domain-like"/>
    <property type="match status" value="1"/>
</dbReference>
<reference evidence="11" key="1">
    <citation type="submission" date="2021-08" db="EMBL/GenBank/DDBJ databases">
        <title>Hoeflea bacterium WL0058 sp. nov., isolated from the sediment.</title>
        <authorList>
            <person name="Wang L."/>
            <person name="Zhang D."/>
        </authorList>
    </citation>
    <scope>NUCLEOTIDE SEQUENCE</scope>
    <source>
        <strain evidence="11">WL0058</strain>
    </source>
</reference>
<evidence type="ECO:0000256" key="5">
    <source>
        <dbReference type="ARBA" id="ARBA00022801"/>
    </source>
</evidence>
<feature type="domain" description="L,D-TPase catalytic" evidence="10">
    <location>
        <begin position="38"/>
        <end position="177"/>
    </location>
</feature>
<dbReference type="InterPro" id="IPR050979">
    <property type="entry name" value="LD-transpeptidase"/>
</dbReference>
<dbReference type="GO" id="GO:0071972">
    <property type="term" value="F:peptidoglycan L,D-transpeptidase activity"/>
    <property type="evidence" value="ECO:0007669"/>
    <property type="project" value="TreeGrafter"/>
</dbReference>
<dbReference type="PROSITE" id="PS52029">
    <property type="entry name" value="LD_TPASE"/>
    <property type="match status" value="1"/>
</dbReference>
<protein>
    <submittedName>
        <fullName evidence="11">L,D-transpeptidase</fullName>
    </submittedName>
</protein>
<dbReference type="InterPro" id="IPR038063">
    <property type="entry name" value="Transpep_catalytic_dom"/>
</dbReference>
<comment type="caution">
    <text evidence="11">The sequence shown here is derived from an EMBL/GenBank/DDBJ whole genome shotgun (WGS) entry which is preliminary data.</text>
</comment>